<dbReference type="InterPro" id="IPR000032">
    <property type="entry name" value="HPr-like"/>
</dbReference>
<dbReference type="Pfam" id="PF00391">
    <property type="entry name" value="PEP-utilizers"/>
    <property type="match status" value="1"/>
</dbReference>
<dbReference type="InterPro" id="IPR008731">
    <property type="entry name" value="PTS_EIN"/>
</dbReference>
<gene>
    <name evidence="14" type="ORF">HFQ13_05660</name>
</gene>
<evidence type="ECO:0000256" key="8">
    <source>
        <dbReference type="ARBA" id="ARBA00022777"/>
    </source>
</evidence>
<feature type="signal peptide" evidence="11">
    <location>
        <begin position="1"/>
        <end position="20"/>
    </location>
</feature>
<feature type="domain" description="HPr" evidence="13">
    <location>
        <begin position="158"/>
        <end position="251"/>
    </location>
</feature>
<dbReference type="SUPFAM" id="SSF51621">
    <property type="entry name" value="Phosphoenolpyruvate/pyruvate domain"/>
    <property type="match status" value="1"/>
</dbReference>
<dbReference type="NCBIfam" id="TIGR02364">
    <property type="entry name" value="dha_pts"/>
    <property type="match status" value="1"/>
</dbReference>
<keyword evidence="11" id="KW-0732">Signal</keyword>
<dbReference type="InterPro" id="IPR036618">
    <property type="entry name" value="PtsI_HPr-bd_sf"/>
</dbReference>
<dbReference type="GO" id="GO:0047324">
    <property type="term" value="F:phosphoenolpyruvate-glycerone phosphotransferase activity"/>
    <property type="evidence" value="ECO:0007669"/>
    <property type="project" value="UniProtKB-EC"/>
</dbReference>
<reference evidence="14" key="1">
    <citation type="journal article" date="2021" name="ISME J.">
        <title>Genomic evolution of the class Acidithiobacillia: deep-branching Proteobacteria living in extreme acidic conditions.</title>
        <authorList>
            <person name="Moya-Beltran A."/>
            <person name="Beard S."/>
            <person name="Rojas-Villalobos C."/>
            <person name="Issotta F."/>
            <person name="Gallardo Y."/>
            <person name="Ulloa R."/>
            <person name="Giaveno A."/>
            <person name="Degli Esposti M."/>
            <person name="Johnson D.B."/>
            <person name="Quatrini R."/>
        </authorList>
    </citation>
    <scope>NUCLEOTIDE SEQUENCE</scope>
    <source>
        <strain evidence="14">VAN18-1</strain>
    </source>
</reference>
<keyword evidence="7" id="KW-0479">Metal-binding</keyword>
<dbReference type="SUPFAM" id="SSF53062">
    <property type="entry name" value="PTS system fructose IIA component-like"/>
    <property type="match status" value="1"/>
</dbReference>
<evidence type="ECO:0000256" key="3">
    <source>
        <dbReference type="ARBA" id="ARBA00002788"/>
    </source>
</evidence>
<dbReference type="SUPFAM" id="SSF55594">
    <property type="entry name" value="HPr-like"/>
    <property type="match status" value="1"/>
</dbReference>
<comment type="similarity">
    <text evidence="4">Belongs to the PEP-utilizing enzyme family.</text>
</comment>
<organism evidence="14 15">
    <name type="scientific">Igneacidithiobacillus copahuensis</name>
    <dbReference type="NCBI Taxonomy" id="2724909"/>
    <lineage>
        <taxon>Bacteria</taxon>
        <taxon>Pseudomonadati</taxon>
        <taxon>Pseudomonadota</taxon>
        <taxon>Acidithiobacillia</taxon>
        <taxon>Acidithiobacillales</taxon>
        <taxon>Acidithiobacillaceae</taxon>
        <taxon>Igneacidithiobacillus</taxon>
    </lineage>
</organism>
<dbReference type="EC" id="2.7.1.121" evidence="5"/>
<dbReference type="GO" id="GO:0016020">
    <property type="term" value="C:membrane"/>
    <property type="evidence" value="ECO:0007669"/>
    <property type="project" value="InterPro"/>
</dbReference>
<accession>A0AAE2YPN4</accession>
<feature type="chain" id="PRO_5042211544" description="phosphoenolpyruvate--glycerone phosphotransferase" evidence="11">
    <location>
        <begin position="21"/>
        <end position="766"/>
    </location>
</feature>
<comment type="function">
    <text evidence="3">Component of the dihydroxyacetone kinase complex, which is responsible for the phosphoenolpyruvate (PEP)-dependent phosphorylation of dihydroxyacetone. DhaM serves as the phosphoryl donor. Is phosphorylated by phosphoenolpyruvate in an EI- and HPr-dependent reaction, and a phosphorelay system on histidine residues finally leads to phosphoryl transfer to DhaL and dihydroxyacetone.</text>
</comment>
<dbReference type="SUPFAM" id="SSF47831">
    <property type="entry name" value="Enzyme I of the PEP:sugar phosphotransferase system HPr-binding (sub)domain"/>
    <property type="match status" value="1"/>
</dbReference>
<keyword evidence="8" id="KW-0418">Kinase</keyword>
<dbReference type="PROSITE" id="PS51350">
    <property type="entry name" value="PTS_HPR_DOM"/>
    <property type="match status" value="1"/>
</dbReference>
<dbReference type="Gene3D" id="3.20.20.60">
    <property type="entry name" value="Phosphoenolpyruvate-binding domains"/>
    <property type="match status" value="1"/>
</dbReference>
<dbReference type="InterPro" id="IPR040442">
    <property type="entry name" value="Pyrv_kinase-like_dom_sf"/>
</dbReference>
<dbReference type="Gene3D" id="1.10.274.10">
    <property type="entry name" value="PtsI, HPr-binding domain"/>
    <property type="match status" value="1"/>
</dbReference>
<dbReference type="Pfam" id="PF05524">
    <property type="entry name" value="PEP-utilisers_N"/>
    <property type="match status" value="1"/>
</dbReference>
<comment type="catalytic activity">
    <reaction evidence="1">
        <text>dihydroxyacetone + phosphoenolpyruvate = dihydroxyacetone phosphate + pyruvate</text>
        <dbReference type="Rhea" id="RHEA:18381"/>
        <dbReference type="ChEBI" id="CHEBI:15361"/>
        <dbReference type="ChEBI" id="CHEBI:16016"/>
        <dbReference type="ChEBI" id="CHEBI:57642"/>
        <dbReference type="ChEBI" id="CHEBI:58702"/>
        <dbReference type="EC" id="2.7.1.121"/>
    </reaction>
</comment>
<comment type="subunit">
    <text evidence="10">Homodimer. The dihydroxyacetone kinase complex is composed of a homodimer of DhaM, a homodimer of DhaK and the subunit DhaL.</text>
</comment>
<dbReference type="InterPro" id="IPR023151">
    <property type="entry name" value="PEP_util_CS"/>
</dbReference>
<dbReference type="Proteomes" id="UP001197378">
    <property type="component" value="Unassembled WGS sequence"/>
</dbReference>
<evidence type="ECO:0000256" key="11">
    <source>
        <dbReference type="SAM" id="SignalP"/>
    </source>
</evidence>
<evidence type="ECO:0000256" key="5">
    <source>
        <dbReference type="ARBA" id="ARBA00012095"/>
    </source>
</evidence>
<feature type="domain" description="PTS EIIA type-4" evidence="12">
    <location>
        <begin position="7"/>
        <end position="139"/>
    </location>
</feature>
<dbReference type="Pfam" id="PF02896">
    <property type="entry name" value="PEP-utilizers_C"/>
    <property type="match status" value="1"/>
</dbReference>
<dbReference type="Gene3D" id="3.50.30.10">
    <property type="entry name" value="Phosphohistidine domain"/>
    <property type="match status" value="1"/>
</dbReference>
<dbReference type="PANTHER" id="PTHR46244">
    <property type="entry name" value="PHOSPHOENOLPYRUVATE-PROTEIN PHOSPHOTRANSFERASE"/>
    <property type="match status" value="1"/>
</dbReference>
<dbReference type="InterPro" id="IPR036637">
    <property type="entry name" value="Phosphohistidine_dom_sf"/>
</dbReference>
<dbReference type="InterPro" id="IPR015813">
    <property type="entry name" value="Pyrv/PenolPyrv_kinase-like_dom"/>
</dbReference>
<evidence type="ECO:0000313" key="14">
    <source>
        <dbReference type="EMBL" id="MBU2787695.1"/>
    </source>
</evidence>
<dbReference type="InterPro" id="IPR035895">
    <property type="entry name" value="HPr-like_sf"/>
</dbReference>
<dbReference type="EMBL" id="JAAXYO010000055">
    <property type="protein sequence ID" value="MBU2787695.1"/>
    <property type="molecule type" value="Genomic_DNA"/>
</dbReference>
<dbReference type="InterPro" id="IPR000121">
    <property type="entry name" value="PEP_util_C"/>
</dbReference>
<dbReference type="PROSITE" id="PS00742">
    <property type="entry name" value="PEP_ENZYMES_2"/>
    <property type="match status" value="1"/>
</dbReference>
<dbReference type="GO" id="GO:0046872">
    <property type="term" value="F:metal ion binding"/>
    <property type="evidence" value="ECO:0007669"/>
    <property type="project" value="UniProtKB-KW"/>
</dbReference>
<dbReference type="Gene3D" id="3.30.1340.10">
    <property type="entry name" value="HPr-like"/>
    <property type="match status" value="1"/>
</dbReference>
<proteinExistence type="inferred from homology"/>
<dbReference type="RefSeq" id="WP_215872137.1">
    <property type="nucleotide sequence ID" value="NZ_JAAXYO010000055.1"/>
</dbReference>
<evidence type="ECO:0000256" key="6">
    <source>
        <dbReference type="ARBA" id="ARBA00022679"/>
    </source>
</evidence>
<comment type="cofactor">
    <cofactor evidence="2">
        <name>Mg(2+)</name>
        <dbReference type="ChEBI" id="CHEBI:18420"/>
    </cofactor>
</comment>
<dbReference type="InterPro" id="IPR012844">
    <property type="entry name" value="DhaM_N"/>
</dbReference>
<dbReference type="AlphaFoldDB" id="A0AAE2YPN4"/>
<dbReference type="PROSITE" id="PS51096">
    <property type="entry name" value="PTS_EIIA_TYPE_4"/>
    <property type="match status" value="1"/>
</dbReference>
<keyword evidence="9" id="KW-0460">Magnesium</keyword>
<evidence type="ECO:0000259" key="13">
    <source>
        <dbReference type="PROSITE" id="PS51350"/>
    </source>
</evidence>
<dbReference type="PANTHER" id="PTHR46244:SF6">
    <property type="entry name" value="PHOSPHOENOLPYRUVATE-PROTEIN PHOSPHOTRANSFERASE"/>
    <property type="match status" value="1"/>
</dbReference>
<evidence type="ECO:0000256" key="2">
    <source>
        <dbReference type="ARBA" id="ARBA00001946"/>
    </source>
</evidence>
<keyword evidence="15" id="KW-1185">Reference proteome</keyword>
<evidence type="ECO:0000256" key="7">
    <source>
        <dbReference type="ARBA" id="ARBA00022723"/>
    </source>
</evidence>
<evidence type="ECO:0000256" key="9">
    <source>
        <dbReference type="ARBA" id="ARBA00022842"/>
    </source>
</evidence>
<dbReference type="InterPro" id="IPR050499">
    <property type="entry name" value="PEP-utilizing_PTS_enzyme"/>
</dbReference>
<evidence type="ECO:0000259" key="12">
    <source>
        <dbReference type="PROSITE" id="PS51096"/>
    </source>
</evidence>
<dbReference type="PRINTS" id="PR01736">
    <property type="entry name" value="PHPHTRNFRASE"/>
</dbReference>
<dbReference type="InterPro" id="IPR004701">
    <property type="entry name" value="PTS_EIIA_man-typ"/>
</dbReference>
<dbReference type="InterPro" id="IPR036662">
    <property type="entry name" value="PTS_EIIA_man-typ_sf"/>
</dbReference>
<dbReference type="Gene3D" id="3.40.50.510">
    <property type="entry name" value="Phosphotransferase system, mannose-type IIA component"/>
    <property type="match status" value="1"/>
</dbReference>
<sequence>MSPSLPVVALLLVSHSRALAEATEALLRQVTGDSVRIAVAAGAGEGGEELGTDATRIAATLSQLAPHAVLVLLDLGSAVLSAQMALEFLPQEDRQRVALCPAPFVEGAMAGALAAQAGLSLPEVAREAQNALRGKQNDLPGADSDAVRESVMRVDVGMERRCYELSDPAGLHLRPAAELVRVAGEAGMDFWVGRSAVATPLVAGKSLSGLLALELRQGEALCVYSNEALAPDLLTRLDGLFGNPAEALPEVRPQGVVPGFALGLVADARLRLEDLLPVAEAATPDGAERLRRAITVVASRAQEEDILGAQRALLVDPRLQEKLDAEFRRGQGPAHAWAGAVEELAQEIEQLHEPLLRARAADWRDLGRQVLGELLGDPERRTVAEARPSILLVDDLLPSMAANMDPAQVLGVIDRQGAPNSHAAILLRGAGIPYVINVRAPELRAGIEVAMDGATGAVIVAPQKAQVDAIRARYTRSETLALPEEFAGELALADGSHVEFWANVASPAEAQEARRLGARGIGLLRTEFLYLDRWQSPNEEEQMQHVQKILAPMSGRRCVVRLLDAGADKPLPFLRLRREENPALGLRGIRALLACPDFLQIHIRAILRAGHGQDIALMAPMVSQVQEIIELRRVLASCHSALLEQQIDHAWPVALGIMAEVPAMLLEPGSFRGLVDFVSVGTNDLTQYVFAADRGDERLQNLGGAGSSAVLGLIQGLLQGLDVPVSVCGEAAGNPQLALGLVEHGIRRLSMSPRSFAGVWQALRVA</sequence>
<dbReference type="SUPFAM" id="SSF52009">
    <property type="entry name" value="Phosphohistidine domain"/>
    <property type="match status" value="1"/>
</dbReference>
<evidence type="ECO:0000256" key="1">
    <source>
        <dbReference type="ARBA" id="ARBA00001113"/>
    </source>
</evidence>
<keyword evidence="6" id="KW-0808">Transferase</keyword>
<protein>
    <recommendedName>
        <fullName evidence="5">phosphoenolpyruvate--glycerone phosphotransferase</fullName>
        <ecNumber evidence="5">2.7.1.121</ecNumber>
    </recommendedName>
</protein>
<evidence type="ECO:0000313" key="15">
    <source>
        <dbReference type="Proteomes" id="UP001197378"/>
    </source>
</evidence>
<dbReference type="Pfam" id="PF03610">
    <property type="entry name" value="EIIA-man"/>
    <property type="match status" value="1"/>
</dbReference>
<evidence type="ECO:0000256" key="10">
    <source>
        <dbReference type="ARBA" id="ARBA00046577"/>
    </source>
</evidence>
<dbReference type="GO" id="GO:0009401">
    <property type="term" value="P:phosphoenolpyruvate-dependent sugar phosphotransferase system"/>
    <property type="evidence" value="ECO:0007669"/>
    <property type="project" value="InterPro"/>
</dbReference>
<comment type="caution">
    <text evidence="14">The sequence shown here is derived from an EMBL/GenBank/DDBJ whole genome shotgun (WGS) entry which is preliminary data.</text>
</comment>
<name>A0AAE2YPN4_9PROT</name>
<dbReference type="Pfam" id="PF00381">
    <property type="entry name" value="PTS-HPr"/>
    <property type="match status" value="1"/>
</dbReference>
<dbReference type="InterPro" id="IPR008279">
    <property type="entry name" value="PEP-util_enz_mobile_dom"/>
</dbReference>
<evidence type="ECO:0000256" key="4">
    <source>
        <dbReference type="ARBA" id="ARBA00007837"/>
    </source>
</evidence>